<comment type="caution">
    <text evidence="3">The sequence shown here is derived from an EMBL/GenBank/DDBJ whole genome shotgun (WGS) entry which is preliminary data.</text>
</comment>
<protein>
    <submittedName>
        <fullName evidence="3">Short chain dehydrogenase</fullName>
    </submittedName>
</protein>
<name>A0A059FR87_9PROT</name>
<dbReference type="FunFam" id="3.40.50.720:FF:000084">
    <property type="entry name" value="Short-chain dehydrogenase reductase"/>
    <property type="match status" value="1"/>
</dbReference>
<keyword evidence="2" id="KW-0560">Oxidoreductase</keyword>
<dbReference type="AlphaFoldDB" id="A0A059FR87"/>
<dbReference type="OrthoDB" id="9803333at2"/>
<dbReference type="InterPro" id="IPR036291">
    <property type="entry name" value="NAD(P)-bd_dom_sf"/>
</dbReference>
<keyword evidence="4" id="KW-1185">Reference proteome</keyword>
<dbReference type="InterPro" id="IPR002347">
    <property type="entry name" value="SDR_fam"/>
</dbReference>
<dbReference type="STRING" id="1280950.HJO_05050"/>
<evidence type="ECO:0000256" key="1">
    <source>
        <dbReference type="ARBA" id="ARBA00006484"/>
    </source>
</evidence>
<evidence type="ECO:0000256" key="2">
    <source>
        <dbReference type="ARBA" id="ARBA00023002"/>
    </source>
</evidence>
<comment type="similarity">
    <text evidence="1">Belongs to the short-chain dehydrogenases/reductases (SDR) family.</text>
</comment>
<dbReference type="GO" id="GO:0016491">
    <property type="term" value="F:oxidoreductase activity"/>
    <property type="evidence" value="ECO:0007669"/>
    <property type="project" value="UniProtKB-KW"/>
</dbReference>
<dbReference type="PRINTS" id="PR00080">
    <property type="entry name" value="SDRFAMILY"/>
</dbReference>
<evidence type="ECO:0000313" key="4">
    <source>
        <dbReference type="Proteomes" id="UP000025171"/>
    </source>
</evidence>
<dbReference type="PRINTS" id="PR00081">
    <property type="entry name" value="GDHRDH"/>
</dbReference>
<organism evidence="3 4">
    <name type="scientific">Hyphomonas johnsonii MHS-2</name>
    <dbReference type="NCBI Taxonomy" id="1280950"/>
    <lineage>
        <taxon>Bacteria</taxon>
        <taxon>Pseudomonadati</taxon>
        <taxon>Pseudomonadota</taxon>
        <taxon>Alphaproteobacteria</taxon>
        <taxon>Hyphomonadales</taxon>
        <taxon>Hyphomonadaceae</taxon>
        <taxon>Hyphomonas</taxon>
    </lineage>
</organism>
<dbReference type="SUPFAM" id="SSF51735">
    <property type="entry name" value="NAD(P)-binding Rossmann-fold domains"/>
    <property type="match status" value="1"/>
</dbReference>
<evidence type="ECO:0000313" key="3">
    <source>
        <dbReference type="EMBL" id="KCZ93195.1"/>
    </source>
</evidence>
<dbReference type="PANTHER" id="PTHR43639:SF1">
    <property type="entry name" value="SHORT-CHAIN DEHYDROGENASE_REDUCTASE FAMILY PROTEIN"/>
    <property type="match status" value="1"/>
</dbReference>
<reference evidence="3 4" key="1">
    <citation type="journal article" date="2014" name="Antonie Van Leeuwenhoek">
        <title>Hyphomonas beringensis sp. nov. and Hyphomonas chukchiensis sp. nov., isolated from surface seawater of the Bering Sea and Chukchi Sea.</title>
        <authorList>
            <person name="Li C."/>
            <person name="Lai Q."/>
            <person name="Li G."/>
            <person name="Dong C."/>
            <person name="Wang J."/>
            <person name="Liao Y."/>
            <person name="Shao Z."/>
        </authorList>
    </citation>
    <scope>NUCLEOTIDE SEQUENCE [LARGE SCALE GENOMIC DNA]</scope>
    <source>
        <strain evidence="3 4">MHS-2</strain>
    </source>
</reference>
<accession>A0A059FR87</accession>
<dbReference type="Pfam" id="PF13561">
    <property type="entry name" value="adh_short_C2"/>
    <property type="match status" value="1"/>
</dbReference>
<dbReference type="PANTHER" id="PTHR43639">
    <property type="entry name" value="OXIDOREDUCTASE, SHORT-CHAIN DEHYDROGENASE/REDUCTASE FAMILY (AFU_ORTHOLOGUE AFUA_5G02870)"/>
    <property type="match status" value="1"/>
</dbReference>
<dbReference type="Gene3D" id="3.40.50.720">
    <property type="entry name" value="NAD(P)-binding Rossmann-like Domain"/>
    <property type="match status" value="1"/>
</dbReference>
<proteinExistence type="inferred from homology"/>
<dbReference type="PATRIC" id="fig|1280950.3.peg.1017"/>
<dbReference type="eggNOG" id="COG1028">
    <property type="taxonomic scope" value="Bacteria"/>
</dbReference>
<dbReference type="EMBL" id="ARYK01000002">
    <property type="protein sequence ID" value="KCZ93195.1"/>
    <property type="molecule type" value="Genomic_DNA"/>
</dbReference>
<dbReference type="NCBIfam" id="NF005853">
    <property type="entry name" value="PRK07774.1"/>
    <property type="match status" value="1"/>
</dbReference>
<dbReference type="NCBIfam" id="NF005559">
    <property type="entry name" value="PRK07231.1"/>
    <property type="match status" value="1"/>
</dbReference>
<gene>
    <name evidence="3" type="ORF">HJO_05050</name>
</gene>
<dbReference type="Proteomes" id="UP000025171">
    <property type="component" value="Unassembled WGS sequence"/>
</dbReference>
<sequence>MRFKDKVAIVTGAGQGIGAHYARALAEEGAAVIVAEINAETGQKAVDSIAAAGGKALFVETDVSSEISTIAAAEAACKAFGGIDILVNNAAIFANMKRATWMDVDLDYYKKFMDVNMNGILLMTRAVHKSMENRGGGVILNQSSTAAWSAGGYYGLAKLGVNGLTIALAKELGARNIRVNGIAPGPTDTEATQNNVPPEVLKMLLAQMPLSRIGNTQDIINTALFLLSEDASWVTGQTWCVDGGQVLRP</sequence>
<dbReference type="RefSeq" id="WP_035614660.1">
    <property type="nucleotide sequence ID" value="NZ_ARYK01000002.1"/>
</dbReference>